<feature type="region of interest" description="Disordered" evidence="1">
    <location>
        <begin position="1066"/>
        <end position="1095"/>
    </location>
</feature>
<keyword evidence="2" id="KW-0472">Membrane</keyword>
<feature type="region of interest" description="Disordered" evidence="1">
    <location>
        <begin position="957"/>
        <end position="1033"/>
    </location>
</feature>
<dbReference type="Proteomes" id="UP000515160">
    <property type="component" value="Chromosome 3"/>
</dbReference>
<organism evidence="3 4">
    <name type="scientific">Drosophila albomicans</name>
    <name type="common">Fruit fly</name>
    <dbReference type="NCBI Taxonomy" id="7291"/>
    <lineage>
        <taxon>Eukaryota</taxon>
        <taxon>Metazoa</taxon>
        <taxon>Ecdysozoa</taxon>
        <taxon>Arthropoda</taxon>
        <taxon>Hexapoda</taxon>
        <taxon>Insecta</taxon>
        <taxon>Pterygota</taxon>
        <taxon>Neoptera</taxon>
        <taxon>Endopterygota</taxon>
        <taxon>Diptera</taxon>
        <taxon>Brachycera</taxon>
        <taxon>Muscomorpha</taxon>
        <taxon>Ephydroidea</taxon>
        <taxon>Drosophilidae</taxon>
        <taxon>Drosophila</taxon>
    </lineage>
</organism>
<evidence type="ECO:0000256" key="1">
    <source>
        <dbReference type="SAM" id="MobiDB-lite"/>
    </source>
</evidence>
<evidence type="ECO:0000256" key="2">
    <source>
        <dbReference type="SAM" id="Phobius"/>
    </source>
</evidence>
<dbReference type="AlphaFoldDB" id="A0A6P8X7G2"/>
<keyword evidence="2" id="KW-0812">Transmembrane</keyword>
<feature type="transmembrane region" description="Helical" evidence="2">
    <location>
        <begin position="305"/>
        <end position="330"/>
    </location>
</feature>
<feature type="transmembrane region" description="Helical" evidence="2">
    <location>
        <begin position="459"/>
        <end position="482"/>
    </location>
</feature>
<feature type="transmembrane region" description="Helical" evidence="2">
    <location>
        <begin position="342"/>
        <end position="363"/>
    </location>
</feature>
<feature type="compositionally biased region" description="Polar residues" evidence="1">
    <location>
        <begin position="231"/>
        <end position="241"/>
    </location>
</feature>
<feature type="region of interest" description="Disordered" evidence="1">
    <location>
        <begin position="806"/>
        <end position="829"/>
    </location>
</feature>
<accession>A0A6P8X7G2</accession>
<feature type="compositionally biased region" description="Low complexity" evidence="1">
    <location>
        <begin position="977"/>
        <end position="994"/>
    </location>
</feature>
<feature type="compositionally biased region" description="Basic and acidic residues" evidence="1">
    <location>
        <begin position="809"/>
        <end position="826"/>
    </location>
</feature>
<proteinExistence type="predicted"/>
<dbReference type="PANTHER" id="PTHR39952:SF1">
    <property type="match status" value="1"/>
</dbReference>
<feature type="region of interest" description="Disordered" evidence="1">
    <location>
        <begin position="1155"/>
        <end position="1213"/>
    </location>
</feature>
<dbReference type="GeneID" id="117569966"/>
<gene>
    <name evidence="4" type="primary">LOC117569966</name>
</gene>
<dbReference type="RefSeq" id="XP_034107230.1">
    <property type="nucleotide sequence ID" value="XM_034251339.2"/>
</dbReference>
<reference evidence="4" key="1">
    <citation type="submission" date="2025-08" db="UniProtKB">
        <authorList>
            <consortium name="RefSeq"/>
        </authorList>
    </citation>
    <scope>IDENTIFICATION</scope>
    <source>
        <strain evidence="4">15112-1751.03</strain>
        <tissue evidence="4">Whole Adult</tissue>
    </source>
</reference>
<feature type="region of interest" description="Disordered" evidence="1">
    <location>
        <begin position="1"/>
        <end position="21"/>
    </location>
</feature>
<evidence type="ECO:0000313" key="4">
    <source>
        <dbReference type="RefSeq" id="XP_034107230.1"/>
    </source>
</evidence>
<evidence type="ECO:0000313" key="3">
    <source>
        <dbReference type="Proteomes" id="UP000515160"/>
    </source>
</evidence>
<sequence length="1213" mass="131337">MEANATATTPTTTAAATTTPTSLQRVASQASLVQAAPTHHYHYIQYPAHYLQQQQQQQQQTNGNSPVAPQQCQCPCSCGRATALQQQLPQQQQQQQQQNASMAVAVLVHQQTSTPAPQSTLKTQSAQSLLNHSYQALHDEEQQQQQSPTRERLNLPLDSSVASCDCDLECTCPNGNAASSSLAQQQLKRSLLADAMLGADEITVSESDNNSTMIKKKKQRSNGGHGAGQLPSKSQPPTDSCNDIYHDTELEVVAAVAAAAAVGGGSKSQGLDDNRPPLPPRPPPRPRSAVNGSIAHRHGAGIKKYVVWCLICGGFSCLLGVLFLGVYFLLHSYTITVGNFETVPTFVPATLLILTGVCIMSLARRRNRYSYLIKLSGACGLVSALTCALVTVTTTVLHMSRLQALRECEYAQKTRTCTCYSDLIESQVDRVDKEGVRLVFDSLSDCGVVHGSLYSCLRAIFGLSVAGVLIAVFSCMLVYQLLSHERKKMYWEQLELRCRSLYASQAPPPHSLGALTAPGRMLNCRCCEQCHAHRQLTLPLQATAYPWDEASAAAAAAVAAGGAGAEQRFWATQPPGNFYSPNPGGNEELVNGCRGGGNERASRNNSSGWSWPRMPWQRNTPDATRRFRQAAASPDSQYGFSSATAVAVADGNQMLIEEPTVNGSGGAYNALPPPNALPYGVWGPPPPYSDPNSPARRGYYQYLQASAYLAGGNAAVTTLMPQQLQQEQLQQLQQHQQQQHQQQQQQQLLPQQLGQQARGAGHAATLERMDGLNAGITNGSGTASTVSTRSVGVTAAAYKSKAVGNGEYENTHSDSDGCNGWERDRCSNTLPTRKLKKRIIEAGAKSIGPQNNANAQRPNVQQLFACEMASKQQELELQPAEQQQLEGQQTVNGVENSGYQDSNGAIAKGQAAVIGTVTSATTVAAVQLEAAESEVYFADVSSCCNMSVKNDNYYDNATQQQQQRHPHPHQHQHQHQHSNCSHSSSNLSNSNNNNEDYLAQRFGRREHSIRSRLPIPQTSRRENDDDDYESSNLNMPTLKSAALEQQQQQLQKDISRQSMCSVESEAKTEFTDLSPSTPCTLLPPPPASFASDTPSTTPAANFVASFPYSSESQCLEAHRRSTKNIHELLLAGNSGGSGNDATHYEIINDRDRYQLQRSVGGGSSSSSSNNNKHKSKSKSRSREQLDIYGAGTERADWSDSSGCAALRGSSKRL</sequence>
<feature type="compositionally biased region" description="Low complexity" evidence="1">
    <location>
        <begin position="1071"/>
        <end position="1080"/>
    </location>
</feature>
<keyword evidence="2" id="KW-1133">Transmembrane helix</keyword>
<feature type="region of interest" description="Disordered" evidence="1">
    <location>
        <begin position="204"/>
        <end position="241"/>
    </location>
</feature>
<dbReference type="PANTHER" id="PTHR39952">
    <property type="entry name" value="FI02073P"/>
    <property type="match status" value="1"/>
</dbReference>
<feature type="compositionally biased region" description="Basic residues" evidence="1">
    <location>
        <begin position="964"/>
        <end position="976"/>
    </location>
</feature>
<feature type="region of interest" description="Disordered" evidence="1">
    <location>
        <begin position="743"/>
        <end position="762"/>
    </location>
</feature>
<feature type="region of interest" description="Disordered" evidence="1">
    <location>
        <begin position="264"/>
        <end position="292"/>
    </location>
</feature>
<protein>
    <submittedName>
        <fullName evidence="4">Uncharacterized protein LOC117569966 isoform X1</fullName>
    </submittedName>
</protein>
<dbReference type="OrthoDB" id="8194427at2759"/>
<name>A0A6P8X7G2_DROAB</name>
<feature type="compositionally biased region" description="Pro residues" evidence="1">
    <location>
        <begin position="276"/>
        <end position="286"/>
    </location>
</feature>
<keyword evidence="3" id="KW-1185">Reference proteome</keyword>
<feature type="compositionally biased region" description="Polar residues" evidence="1">
    <location>
        <begin position="204"/>
        <end position="213"/>
    </location>
</feature>
<feature type="compositionally biased region" description="Low complexity" evidence="1">
    <location>
        <begin position="743"/>
        <end position="756"/>
    </location>
</feature>